<protein>
    <submittedName>
        <fullName evidence="1">Uncharacterized protein</fullName>
    </submittedName>
</protein>
<sequence>MNDNITFTCEADLSEKIQLILRQTDYNDITAREKLLENDEDPIKVIKKYMGIEIEKSKPKKSINQEIYRQLRNKLDDSIRDFNKKQENKLKMDIENNNKTN</sequence>
<organism evidence="1">
    <name type="scientific">viral metagenome</name>
    <dbReference type="NCBI Taxonomy" id="1070528"/>
    <lineage>
        <taxon>unclassified sequences</taxon>
        <taxon>metagenomes</taxon>
        <taxon>organismal metagenomes</taxon>
    </lineage>
</organism>
<reference evidence="1" key="1">
    <citation type="journal article" date="2020" name="Nature">
        <title>Giant virus diversity and host interactions through global metagenomics.</title>
        <authorList>
            <person name="Schulz F."/>
            <person name="Roux S."/>
            <person name="Paez-Espino D."/>
            <person name="Jungbluth S."/>
            <person name="Walsh D.A."/>
            <person name="Denef V.J."/>
            <person name="McMahon K.D."/>
            <person name="Konstantinidis K.T."/>
            <person name="Eloe-Fadrosh E.A."/>
            <person name="Kyrpides N.C."/>
            <person name="Woyke T."/>
        </authorList>
    </citation>
    <scope>NUCLEOTIDE SEQUENCE</scope>
    <source>
        <strain evidence="1">GVMAG-M-3300023174-130</strain>
    </source>
</reference>
<evidence type="ECO:0000313" key="1">
    <source>
        <dbReference type="EMBL" id="QHT12564.1"/>
    </source>
</evidence>
<dbReference type="AlphaFoldDB" id="A0A6C0D8U0"/>
<dbReference type="EMBL" id="MN739548">
    <property type="protein sequence ID" value="QHT12564.1"/>
    <property type="molecule type" value="Genomic_DNA"/>
</dbReference>
<accession>A0A6C0D8U0</accession>
<name>A0A6C0D8U0_9ZZZZ</name>
<proteinExistence type="predicted"/>